<organism evidence="3 4">
    <name type="scientific">Candidatus Ornithocaccomicrobium faecavium</name>
    <dbReference type="NCBI Taxonomy" id="2840890"/>
    <lineage>
        <taxon>Bacteria</taxon>
        <taxon>Bacillati</taxon>
        <taxon>Bacillota</taxon>
        <taxon>Clostridia</taxon>
        <taxon>Candidatus Ornithocaccomicrobium</taxon>
    </lineage>
</organism>
<comment type="caution">
    <text evidence="3">The sequence shown here is derived from an EMBL/GenBank/DDBJ whole genome shotgun (WGS) entry which is preliminary data.</text>
</comment>
<keyword evidence="1" id="KW-0238">DNA-binding</keyword>
<dbReference type="Pfam" id="PF01381">
    <property type="entry name" value="HTH_3"/>
    <property type="match status" value="1"/>
</dbReference>
<reference evidence="3" key="2">
    <citation type="journal article" date="2021" name="PeerJ">
        <title>Extensive microbial diversity within the chicken gut microbiome revealed by metagenomics and culture.</title>
        <authorList>
            <person name="Gilroy R."/>
            <person name="Ravi A."/>
            <person name="Getino M."/>
            <person name="Pursley I."/>
            <person name="Horton D.L."/>
            <person name="Alikhan N.F."/>
            <person name="Baker D."/>
            <person name="Gharbi K."/>
            <person name="Hall N."/>
            <person name="Watson M."/>
            <person name="Adriaenssens E.M."/>
            <person name="Foster-Nyarko E."/>
            <person name="Jarju S."/>
            <person name="Secka A."/>
            <person name="Antonio M."/>
            <person name="Oren A."/>
            <person name="Chaudhuri R.R."/>
            <person name="La Ragione R."/>
            <person name="Hildebrand F."/>
            <person name="Pallen M.J."/>
        </authorList>
    </citation>
    <scope>NUCLEOTIDE SEQUENCE</scope>
    <source>
        <strain evidence="3">CHK183-6373</strain>
    </source>
</reference>
<proteinExistence type="predicted"/>
<dbReference type="Gene3D" id="1.10.260.40">
    <property type="entry name" value="lambda repressor-like DNA-binding domains"/>
    <property type="match status" value="1"/>
</dbReference>
<dbReference type="GO" id="GO:0003677">
    <property type="term" value="F:DNA binding"/>
    <property type="evidence" value="ECO:0007669"/>
    <property type="project" value="UniProtKB-KW"/>
</dbReference>
<evidence type="ECO:0000313" key="3">
    <source>
        <dbReference type="EMBL" id="HIV26877.1"/>
    </source>
</evidence>
<evidence type="ECO:0000313" key="4">
    <source>
        <dbReference type="Proteomes" id="UP000886884"/>
    </source>
</evidence>
<accession>A0A9D1TCL2</accession>
<dbReference type="CDD" id="cd00093">
    <property type="entry name" value="HTH_XRE"/>
    <property type="match status" value="1"/>
</dbReference>
<dbReference type="Proteomes" id="UP000886884">
    <property type="component" value="Unassembled WGS sequence"/>
</dbReference>
<dbReference type="PANTHER" id="PTHR46558">
    <property type="entry name" value="TRACRIPTIONAL REGULATORY PROTEIN-RELATED-RELATED"/>
    <property type="match status" value="1"/>
</dbReference>
<dbReference type="AlphaFoldDB" id="A0A9D1TCL2"/>
<dbReference type="PROSITE" id="PS50943">
    <property type="entry name" value="HTH_CROC1"/>
    <property type="match status" value="1"/>
</dbReference>
<dbReference type="SMART" id="SM00530">
    <property type="entry name" value="HTH_XRE"/>
    <property type="match status" value="1"/>
</dbReference>
<dbReference type="PANTHER" id="PTHR46558:SF11">
    <property type="entry name" value="HTH-TYPE TRANSCRIPTIONAL REGULATOR XRE"/>
    <property type="match status" value="1"/>
</dbReference>
<evidence type="ECO:0000259" key="2">
    <source>
        <dbReference type="PROSITE" id="PS50943"/>
    </source>
</evidence>
<name>A0A9D1TCL2_9FIRM</name>
<gene>
    <name evidence="3" type="ORF">IAA64_02825</name>
</gene>
<feature type="domain" description="HTH cro/C1-type" evidence="2">
    <location>
        <begin position="8"/>
        <end position="61"/>
    </location>
</feature>
<dbReference type="InterPro" id="IPR001387">
    <property type="entry name" value="Cro/C1-type_HTH"/>
</dbReference>
<dbReference type="SUPFAM" id="SSF47413">
    <property type="entry name" value="lambda repressor-like DNA-binding domains"/>
    <property type="match status" value="1"/>
</dbReference>
<reference evidence="3" key="1">
    <citation type="submission" date="2020-10" db="EMBL/GenBank/DDBJ databases">
        <authorList>
            <person name="Gilroy R."/>
        </authorList>
    </citation>
    <scope>NUCLEOTIDE SEQUENCE</scope>
    <source>
        <strain evidence="3">CHK183-6373</strain>
    </source>
</reference>
<dbReference type="EMBL" id="DVOT01000051">
    <property type="protein sequence ID" value="HIV26877.1"/>
    <property type="molecule type" value="Genomic_DNA"/>
</dbReference>
<evidence type="ECO:0000256" key="1">
    <source>
        <dbReference type="ARBA" id="ARBA00023125"/>
    </source>
</evidence>
<dbReference type="InterPro" id="IPR010982">
    <property type="entry name" value="Lambda_DNA-bd_dom_sf"/>
</dbReference>
<protein>
    <submittedName>
        <fullName evidence="3">Helix-turn-helix transcriptional regulator</fullName>
    </submittedName>
</protein>
<sequence>MAGMSEILSTLRKRKGVTQEEMGKALGVSMQAVSRWENGGAPDIMLLPALADYFGVSIDALFGRESGSIPAEAAILKRLGNLPQEARIEEAFRLCWEIQRGIGGKTKFRGQRDQEELREYLSQSSSLHSRMDLDSGLTEFGFGRRQNWCFLSPEPEGGRYAALYDRERHTKLFALLAQPDAYDALFLVLGRDRNPFTAKLLEKALHIPQERAAEILDAFVALKLLNRSTLELDDTPIQIYNVSGNAPSFIPFLSMAQNVVEVPLGFVYNAQFRQTPYIRKESKEGAP</sequence>